<keyword evidence="4" id="KW-1185">Reference proteome</keyword>
<evidence type="ECO:0000259" key="2">
    <source>
        <dbReference type="PROSITE" id="PS50887"/>
    </source>
</evidence>
<dbReference type="InterPro" id="IPR052163">
    <property type="entry name" value="DGC-Regulatory_Protein"/>
</dbReference>
<dbReference type="RefSeq" id="WP_056753097.1">
    <property type="nucleotide sequence ID" value="NZ_JAVDRL010000007.1"/>
</dbReference>
<keyword evidence="1" id="KW-0472">Membrane</keyword>
<name>A0ABU1N0E1_9CAUL</name>
<dbReference type="PANTHER" id="PTHR46663">
    <property type="entry name" value="DIGUANYLATE CYCLASE DGCT-RELATED"/>
    <property type="match status" value="1"/>
</dbReference>
<keyword evidence="1" id="KW-1133">Transmembrane helix</keyword>
<feature type="transmembrane region" description="Helical" evidence="1">
    <location>
        <begin position="17"/>
        <end position="36"/>
    </location>
</feature>
<dbReference type="InterPro" id="IPR029787">
    <property type="entry name" value="Nucleotide_cyclase"/>
</dbReference>
<dbReference type="Pfam" id="PF00990">
    <property type="entry name" value="GGDEF"/>
    <property type="match status" value="1"/>
</dbReference>
<dbReference type="PROSITE" id="PS50887">
    <property type="entry name" value="GGDEF"/>
    <property type="match status" value="1"/>
</dbReference>
<dbReference type="CDD" id="cd01949">
    <property type="entry name" value="GGDEF"/>
    <property type="match status" value="1"/>
</dbReference>
<dbReference type="Proteomes" id="UP001262754">
    <property type="component" value="Unassembled WGS sequence"/>
</dbReference>
<evidence type="ECO:0000313" key="3">
    <source>
        <dbReference type="EMBL" id="MDR6531903.1"/>
    </source>
</evidence>
<gene>
    <name evidence="3" type="ORF">J2800_002656</name>
</gene>
<evidence type="ECO:0000256" key="1">
    <source>
        <dbReference type="SAM" id="Phobius"/>
    </source>
</evidence>
<dbReference type="NCBIfam" id="TIGR00254">
    <property type="entry name" value="GGDEF"/>
    <property type="match status" value="1"/>
</dbReference>
<feature type="domain" description="GGDEF" evidence="2">
    <location>
        <begin position="86"/>
        <end position="225"/>
    </location>
</feature>
<proteinExistence type="predicted"/>
<dbReference type="PANTHER" id="PTHR46663:SF4">
    <property type="entry name" value="DIGUANYLATE CYCLASE DGCT-RELATED"/>
    <property type="match status" value="1"/>
</dbReference>
<evidence type="ECO:0000313" key="4">
    <source>
        <dbReference type="Proteomes" id="UP001262754"/>
    </source>
</evidence>
<comment type="caution">
    <text evidence="3">The sequence shown here is derived from an EMBL/GenBank/DDBJ whole genome shotgun (WGS) entry which is preliminary data.</text>
</comment>
<dbReference type="SMART" id="SM00267">
    <property type="entry name" value="GGDEF"/>
    <property type="match status" value="1"/>
</dbReference>
<dbReference type="Gene3D" id="3.30.70.270">
    <property type="match status" value="1"/>
</dbReference>
<protein>
    <submittedName>
        <fullName evidence="3">Diguanylate cyclase (GGDEF)-like protein</fullName>
    </submittedName>
</protein>
<accession>A0ABU1N0E1</accession>
<dbReference type="InterPro" id="IPR043128">
    <property type="entry name" value="Rev_trsase/Diguanyl_cyclase"/>
</dbReference>
<keyword evidence="1" id="KW-0812">Transmembrane</keyword>
<dbReference type="SUPFAM" id="SSF55073">
    <property type="entry name" value="Nucleotide cyclase"/>
    <property type="match status" value="1"/>
</dbReference>
<dbReference type="EMBL" id="JAVDRL010000007">
    <property type="protein sequence ID" value="MDR6531903.1"/>
    <property type="molecule type" value="Genomic_DNA"/>
</dbReference>
<dbReference type="InterPro" id="IPR000160">
    <property type="entry name" value="GGDEF_dom"/>
</dbReference>
<reference evidence="3 4" key="1">
    <citation type="submission" date="2023-07" db="EMBL/GenBank/DDBJ databases">
        <title>Sorghum-associated microbial communities from plants grown in Nebraska, USA.</title>
        <authorList>
            <person name="Schachtman D."/>
        </authorList>
    </citation>
    <scope>NUCLEOTIDE SEQUENCE [LARGE SCALE GENOMIC DNA]</scope>
    <source>
        <strain evidence="3 4">DS2154</strain>
    </source>
</reference>
<sequence length="225" mass="24530">MVERAFSRDLAGWRIDAAVSLLAVVVLAGLAILKAFELRTESARRQAAEQRLAQMETRDPLTGLANRDRMLEFLGQSLQTRKTGDEVTGLLLIDLKRFTPINETHGRAVGDRLLRMVAERLRSVAREDEMVARLGGDEFAVVMPRLDCAKAARYPAQRLVRALEAPFEIDDLALRIGGAAVGVATSANTELRPGVLVHHVDAALQRAKCGPAAESCSHRRGTGQA</sequence>
<organism evidence="3 4">
    <name type="scientific">Caulobacter rhizosphaerae</name>
    <dbReference type="NCBI Taxonomy" id="2010972"/>
    <lineage>
        <taxon>Bacteria</taxon>
        <taxon>Pseudomonadati</taxon>
        <taxon>Pseudomonadota</taxon>
        <taxon>Alphaproteobacteria</taxon>
        <taxon>Caulobacterales</taxon>
        <taxon>Caulobacteraceae</taxon>
        <taxon>Caulobacter</taxon>
    </lineage>
</organism>